<dbReference type="AlphaFoldDB" id="A0A4U5MSM1"/>
<evidence type="ECO:0000256" key="2">
    <source>
        <dbReference type="ARBA" id="ARBA00009458"/>
    </source>
</evidence>
<dbReference type="OrthoDB" id="6021377at2759"/>
<dbReference type="PANTHER" id="PTHR11256:SF50">
    <property type="entry name" value="APOPTOSIS REGULATOR CED-9"/>
    <property type="match status" value="1"/>
</dbReference>
<dbReference type="GO" id="GO:0001836">
    <property type="term" value="P:release of cytochrome c from mitochondria"/>
    <property type="evidence" value="ECO:0007669"/>
    <property type="project" value="TreeGrafter"/>
</dbReference>
<accession>A0A4U5MSM1</accession>
<evidence type="ECO:0000256" key="5">
    <source>
        <dbReference type="PROSITE-ProRule" id="PRU00025"/>
    </source>
</evidence>
<feature type="short sequence motif" description="BH4" evidence="5">
    <location>
        <begin position="21"/>
        <end position="40"/>
    </location>
</feature>
<keyword evidence="3 5" id="KW-0053">Apoptosis</keyword>
<dbReference type="InterPro" id="IPR003093">
    <property type="entry name" value="Bcl2_BH4"/>
</dbReference>
<keyword evidence="6" id="KW-0812">Transmembrane</keyword>
<reference evidence="8 9" key="2">
    <citation type="journal article" date="2019" name="G3 (Bethesda)">
        <title>Hybrid Assembly of the Genome of the Entomopathogenic Nematode Steinernema carpocapsae Identifies the X-Chromosome.</title>
        <authorList>
            <person name="Serra L."/>
            <person name="Macchietto M."/>
            <person name="Macias-Munoz A."/>
            <person name="McGill C.J."/>
            <person name="Rodriguez I.M."/>
            <person name="Rodriguez B."/>
            <person name="Murad R."/>
            <person name="Mortazavi A."/>
        </authorList>
    </citation>
    <scope>NUCLEOTIDE SEQUENCE [LARGE SCALE GENOMIC DNA]</scope>
    <source>
        <strain evidence="8 9">ALL</strain>
    </source>
</reference>
<proteinExistence type="inferred from homology"/>
<organism evidence="8 9">
    <name type="scientific">Steinernema carpocapsae</name>
    <name type="common">Entomopathogenic nematode</name>
    <dbReference type="NCBI Taxonomy" id="34508"/>
    <lineage>
        <taxon>Eukaryota</taxon>
        <taxon>Metazoa</taxon>
        <taxon>Ecdysozoa</taxon>
        <taxon>Nematoda</taxon>
        <taxon>Chromadorea</taxon>
        <taxon>Rhabditida</taxon>
        <taxon>Tylenchina</taxon>
        <taxon>Panagrolaimomorpha</taxon>
        <taxon>Strongyloidoidea</taxon>
        <taxon>Steinernematidae</taxon>
        <taxon>Steinernema</taxon>
    </lineage>
</organism>
<evidence type="ECO:0000313" key="9">
    <source>
        <dbReference type="Proteomes" id="UP000298663"/>
    </source>
</evidence>
<evidence type="ECO:0000256" key="3">
    <source>
        <dbReference type="ARBA" id="ARBA00022703"/>
    </source>
</evidence>
<comment type="similarity">
    <text evidence="2">Belongs to the Bcl-2 family.</text>
</comment>
<dbReference type="PROSITE" id="PS50063">
    <property type="entry name" value="BH4_2"/>
    <property type="match status" value="1"/>
</dbReference>
<dbReference type="Proteomes" id="UP000298663">
    <property type="component" value="Unassembled WGS sequence"/>
</dbReference>
<dbReference type="SUPFAM" id="SSF56854">
    <property type="entry name" value="Bcl-2 inhibitors of programmed cell death"/>
    <property type="match status" value="1"/>
</dbReference>
<keyword evidence="9" id="KW-1185">Reference proteome</keyword>
<protein>
    <recommendedName>
        <fullName evidence="7">Apoptosis regulator Bcl-2 family BH4 domain-containing protein</fullName>
    </recommendedName>
</protein>
<dbReference type="GO" id="GO:0005741">
    <property type="term" value="C:mitochondrial outer membrane"/>
    <property type="evidence" value="ECO:0007669"/>
    <property type="project" value="TreeGrafter"/>
</dbReference>
<evidence type="ECO:0000313" key="8">
    <source>
        <dbReference type="EMBL" id="TKR72492.1"/>
    </source>
</evidence>
<comment type="caution">
    <text evidence="8">The sequence shown here is derived from an EMBL/GenBank/DDBJ whole genome shotgun (WGS) entry which is preliminary data.</text>
</comment>
<keyword evidence="4 6" id="KW-0472">Membrane</keyword>
<dbReference type="GO" id="GO:0051400">
    <property type="term" value="F:BH domain binding"/>
    <property type="evidence" value="ECO:0007669"/>
    <property type="project" value="TreeGrafter"/>
</dbReference>
<dbReference type="STRING" id="34508.A0A4U5MSM1"/>
<dbReference type="InterPro" id="IPR002475">
    <property type="entry name" value="Bcl2-like"/>
</dbReference>
<gene>
    <name evidence="8" type="ORF">L596_019928</name>
</gene>
<dbReference type="GO" id="GO:0008630">
    <property type="term" value="P:intrinsic apoptotic signaling pathway in response to DNA damage"/>
    <property type="evidence" value="ECO:0007669"/>
    <property type="project" value="TreeGrafter"/>
</dbReference>
<keyword evidence="6" id="KW-1133">Transmembrane helix</keyword>
<comment type="subcellular location">
    <subcellularLocation>
        <location evidence="1">Membrane</location>
    </subcellularLocation>
</comment>
<dbReference type="GO" id="GO:0042981">
    <property type="term" value="P:regulation of apoptotic process"/>
    <property type="evidence" value="ECO:0007669"/>
    <property type="project" value="InterPro"/>
</dbReference>
<dbReference type="InterPro" id="IPR046371">
    <property type="entry name" value="Bcl-2_BH1-3"/>
</dbReference>
<name>A0A4U5MSM1_STECR</name>
<dbReference type="EMBL" id="AZBU02000006">
    <property type="protein sequence ID" value="TKR72492.1"/>
    <property type="molecule type" value="Genomic_DNA"/>
</dbReference>
<dbReference type="SMART" id="SM00337">
    <property type="entry name" value="BCL"/>
    <property type="match status" value="1"/>
</dbReference>
<evidence type="ECO:0000256" key="1">
    <source>
        <dbReference type="ARBA" id="ARBA00004370"/>
    </source>
</evidence>
<reference evidence="8 9" key="1">
    <citation type="journal article" date="2015" name="Genome Biol.">
        <title>Comparative genomics of Steinernema reveals deeply conserved gene regulatory networks.</title>
        <authorList>
            <person name="Dillman A.R."/>
            <person name="Macchietto M."/>
            <person name="Porter C.F."/>
            <person name="Rogers A."/>
            <person name="Williams B."/>
            <person name="Antoshechkin I."/>
            <person name="Lee M.M."/>
            <person name="Goodwin Z."/>
            <person name="Lu X."/>
            <person name="Lewis E.E."/>
            <person name="Goodrich-Blair H."/>
            <person name="Stock S.P."/>
            <person name="Adams B.J."/>
            <person name="Sternberg P.W."/>
            <person name="Mortazavi A."/>
        </authorList>
    </citation>
    <scope>NUCLEOTIDE SEQUENCE [LARGE SCALE GENOMIC DNA]</scope>
    <source>
        <strain evidence="8 9">ALL</strain>
    </source>
</reference>
<dbReference type="PANTHER" id="PTHR11256">
    <property type="entry name" value="BCL-2 RELATED"/>
    <property type="match status" value="1"/>
</dbReference>
<sequence length="217" mass="25229">MDVAYCALTGMPDYLQEEYSPQSFISDYINRRVSDEGLHWWLCPDRAYEPEVAHQMLYEVCRIFERRNADNLKNLVQMLLADKHSSITFNSYIDVLDHMHKNDNEEDVQMPYGRLVAITAFAGLVALRLAKENLQQTISDIAVYTARYIERGIRKQWPVLHRSWDGFVKLAKGIIRRQKAADDNEERFWGAQKTLIYGAAAVAVFVGIGFWSMRLFR</sequence>
<dbReference type="PROSITE" id="PS50062">
    <property type="entry name" value="BCL2_FAMILY"/>
    <property type="match status" value="1"/>
</dbReference>
<dbReference type="Pfam" id="PF00452">
    <property type="entry name" value="Bcl-2"/>
    <property type="match status" value="1"/>
</dbReference>
<feature type="transmembrane region" description="Helical" evidence="6">
    <location>
        <begin position="195"/>
        <end position="213"/>
    </location>
</feature>
<dbReference type="GO" id="GO:0097192">
    <property type="term" value="P:extrinsic apoptotic signaling pathway in absence of ligand"/>
    <property type="evidence" value="ECO:0007669"/>
    <property type="project" value="TreeGrafter"/>
</dbReference>
<feature type="domain" description="Apoptosis regulator Bcl-2 family BH4" evidence="7">
    <location>
        <begin position="21"/>
        <end position="40"/>
    </location>
</feature>
<dbReference type="InterPro" id="IPR026298">
    <property type="entry name" value="Bcl-2_fam"/>
</dbReference>
<evidence type="ECO:0000256" key="4">
    <source>
        <dbReference type="ARBA" id="ARBA00023136"/>
    </source>
</evidence>
<evidence type="ECO:0000259" key="7">
    <source>
        <dbReference type="PROSITE" id="PS50063"/>
    </source>
</evidence>
<dbReference type="InterPro" id="IPR036834">
    <property type="entry name" value="Bcl-2-like_sf"/>
</dbReference>
<evidence type="ECO:0000256" key="6">
    <source>
        <dbReference type="SAM" id="Phobius"/>
    </source>
</evidence>
<dbReference type="Gene3D" id="1.10.437.10">
    <property type="entry name" value="Blc2-like"/>
    <property type="match status" value="1"/>
</dbReference>